<dbReference type="InterPro" id="IPR050229">
    <property type="entry name" value="GlpE_sulfurtransferase"/>
</dbReference>
<dbReference type="RefSeq" id="WP_394624029.1">
    <property type="nucleotide sequence ID" value="NZ_JBIHMM010000001.1"/>
</dbReference>
<dbReference type="Gene3D" id="3.40.250.10">
    <property type="entry name" value="Rhodanese-like domain"/>
    <property type="match status" value="1"/>
</dbReference>
<dbReference type="CDD" id="cd00158">
    <property type="entry name" value="RHOD"/>
    <property type="match status" value="1"/>
</dbReference>
<evidence type="ECO:0000313" key="2">
    <source>
        <dbReference type="EMBL" id="MFH0253567.1"/>
    </source>
</evidence>
<evidence type="ECO:0000313" key="3">
    <source>
        <dbReference type="Proteomes" id="UP001607157"/>
    </source>
</evidence>
<evidence type="ECO:0000259" key="1">
    <source>
        <dbReference type="PROSITE" id="PS50206"/>
    </source>
</evidence>
<feature type="domain" description="Rhodanese" evidence="1">
    <location>
        <begin position="24"/>
        <end position="112"/>
    </location>
</feature>
<keyword evidence="3" id="KW-1185">Reference proteome</keyword>
<dbReference type="EMBL" id="JBIHMM010000001">
    <property type="protein sequence ID" value="MFH0253567.1"/>
    <property type="molecule type" value="Genomic_DNA"/>
</dbReference>
<accession>A0ABW7I5W1</accession>
<organism evidence="2 3">
    <name type="scientific">Roseovarius aquimarinus</name>
    <dbReference type="NCBI Taxonomy" id="1229156"/>
    <lineage>
        <taxon>Bacteria</taxon>
        <taxon>Pseudomonadati</taxon>
        <taxon>Pseudomonadota</taxon>
        <taxon>Alphaproteobacteria</taxon>
        <taxon>Rhodobacterales</taxon>
        <taxon>Roseobacteraceae</taxon>
        <taxon>Roseovarius</taxon>
    </lineage>
</organism>
<comment type="caution">
    <text evidence="2">The sequence shown here is derived from an EMBL/GenBank/DDBJ whole genome shotgun (WGS) entry which is preliminary data.</text>
</comment>
<proteinExistence type="predicted"/>
<dbReference type="Pfam" id="PF00581">
    <property type="entry name" value="Rhodanese"/>
    <property type="match status" value="1"/>
</dbReference>
<sequence>MSMKTEETEHGPVELWTPAEVARAHAEIVLIDVRSPQEFALERIEGALLMPLQEFRPGRLPGQGGKRLVLHCGSGMRSGKAARMCLDAGITPIAHMEGGMAAWKESGQEYIGTDMSTGAPKPMRQDA</sequence>
<gene>
    <name evidence="2" type="ORF">ACGRVM_06670</name>
</gene>
<protein>
    <submittedName>
        <fullName evidence="2">Rhodanese-like domain-containing protein</fullName>
    </submittedName>
</protein>
<reference evidence="2 3" key="1">
    <citation type="submission" date="2024-10" db="EMBL/GenBank/DDBJ databases">
        <authorList>
            <person name="Yang X.-N."/>
        </authorList>
    </citation>
    <scope>NUCLEOTIDE SEQUENCE [LARGE SCALE GENOMIC DNA]</scope>
    <source>
        <strain evidence="2 3">CAU 1059</strain>
    </source>
</reference>
<dbReference type="InterPro" id="IPR001763">
    <property type="entry name" value="Rhodanese-like_dom"/>
</dbReference>
<dbReference type="SUPFAM" id="SSF52821">
    <property type="entry name" value="Rhodanese/Cell cycle control phosphatase"/>
    <property type="match status" value="1"/>
</dbReference>
<dbReference type="PANTHER" id="PTHR43031:SF1">
    <property type="entry name" value="PYRIDINE NUCLEOTIDE-DISULPHIDE OXIDOREDUCTASE"/>
    <property type="match status" value="1"/>
</dbReference>
<dbReference type="SMART" id="SM00450">
    <property type="entry name" value="RHOD"/>
    <property type="match status" value="1"/>
</dbReference>
<dbReference type="Proteomes" id="UP001607157">
    <property type="component" value="Unassembled WGS sequence"/>
</dbReference>
<dbReference type="PANTHER" id="PTHR43031">
    <property type="entry name" value="FAD-DEPENDENT OXIDOREDUCTASE"/>
    <property type="match status" value="1"/>
</dbReference>
<name>A0ABW7I5W1_9RHOB</name>
<dbReference type="PROSITE" id="PS50206">
    <property type="entry name" value="RHODANESE_3"/>
    <property type="match status" value="1"/>
</dbReference>
<dbReference type="InterPro" id="IPR036873">
    <property type="entry name" value="Rhodanese-like_dom_sf"/>
</dbReference>